<organism evidence="3 4">
    <name type="scientific">Geodermatophilus africanus</name>
    <dbReference type="NCBI Taxonomy" id="1137993"/>
    <lineage>
        <taxon>Bacteria</taxon>
        <taxon>Bacillati</taxon>
        <taxon>Actinomycetota</taxon>
        <taxon>Actinomycetes</taxon>
        <taxon>Geodermatophilales</taxon>
        <taxon>Geodermatophilaceae</taxon>
        <taxon>Geodermatophilus</taxon>
    </lineage>
</organism>
<dbReference type="GO" id="GO:0004622">
    <property type="term" value="F:phosphatidylcholine lysophospholipase activity"/>
    <property type="evidence" value="ECO:0007669"/>
    <property type="project" value="TreeGrafter"/>
</dbReference>
<dbReference type="Gene3D" id="3.40.50.1110">
    <property type="entry name" value="SGNH hydrolase"/>
    <property type="match status" value="1"/>
</dbReference>
<protein>
    <submittedName>
        <fullName evidence="3">Lysophospholipase L1</fullName>
    </submittedName>
</protein>
<dbReference type="InterPro" id="IPR051532">
    <property type="entry name" value="Ester_Hydrolysis_Enzymes"/>
</dbReference>
<dbReference type="AlphaFoldDB" id="A0A1H3CTV0"/>
<evidence type="ECO:0000313" key="3">
    <source>
        <dbReference type="EMBL" id="SDX56974.1"/>
    </source>
</evidence>
<dbReference type="OrthoDB" id="154486at2"/>
<dbReference type="PANTHER" id="PTHR30383">
    <property type="entry name" value="THIOESTERASE 1/PROTEASE 1/LYSOPHOSPHOLIPASE L1"/>
    <property type="match status" value="1"/>
</dbReference>
<dbReference type="Proteomes" id="UP000198921">
    <property type="component" value="Unassembled WGS sequence"/>
</dbReference>
<accession>A0A1H3CTV0</accession>
<evidence type="ECO:0000313" key="4">
    <source>
        <dbReference type="Proteomes" id="UP000198921"/>
    </source>
</evidence>
<reference evidence="4" key="1">
    <citation type="submission" date="2016-10" db="EMBL/GenBank/DDBJ databases">
        <authorList>
            <person name="Varghese N."/>
            <person name="Submissions S."/>
        </authorList>
    </citation>
    <scope>NUCLEOTIDE SEQUENCE [LARGE SCALE GENOMIC DNA]</scope>
    <source>
        <strain evidence="4">DSM 45422</strain>
    </source>
</reference>
<dbReference type="InterPro" id="IPR036514">
    <property type="entry name" value="SGNH_hydro_sf"/>
</dbReference>
<dbReference type="SUPFAM" id="SSF52266">
    <property type="entry name" value="SGNH hydrolase"/>
    <property type="match status" value="1"/>
</dbReference>
<dbReference type="PANTHER" id="PTHR30383:SF5">
    <property type="entry name" value="SGNH HYDROLASE-TYPE ESTERASE DOMAIN-CONTAINING PROTEIN"/>
    <property type="match status" value="1"/>
</dbReference>
<dbReference type="STRING" id="1137993.SAMN05660209_00727"/>
<keyword evidence="4" id="KW-1185">Reference proteome</keyword>
<sequence>MHVRPTTRPRRLLIVLLALFGLLATGSPALAAPAAGHEAGGRHPDATYLALGDSVPFGYRGGEPPEVYADAENLTGYPELVARWLDLDLLNASCPGETTASFIDETAQSNGCQNSLGSDVGYRDRFPLHVDYAGAQLEYAAEVLQENRDVRLVTLQIGANDAFICQQTIGCDTPEEGAALAAQVGRNVERILGALRGEGGYTGRIAVVTYYALDYTDPASVQAVQGLNAALAAAAGTHGAVVADGFATFAPRALAAGGSSIDAGLVLPDDVHPTRKGHRLLARAVVQAVGH</sequence>
<gene>
    <name evidence="3" type="ORF">SAMN05660209_00727</name>
</gene>
<dbReference type="Pfam" id="PF13472">
    <property type="entry name" value="Lipase_GDSL_2"/>
    <property type="match status" value="1"/>
</dbReference>
<dbReference type="RefSeq" id="WP_091151572.1">
    <property type="nucleotide sequence ID" value="NZ_FNOT01000002.1"/>
</dbReference>
<dbReference type="InterPro" id="IPR013830">
    <property type="entry name" value="SGNH_hydro"/>
</dbReference>
<evidence type="ECO:0000259" key="2">
    <source>
        <dbReference type="Pfam" id="PF13472"/>
    </source>
</evidence>
<proteinExistence type="predicted"/>
<evidence type="ECO:0000256" key="1">
    <source>
        <dbReference type="SAM" id="SignalP"/>
    </source>
</evidence>
<dbReference type="EMBL" id="FNOT01000002">
    <property type="protein sequence ID" value="SDX56974.1"/>
    <property type="molecule type" value="Genomic_DNA"/>
</dbReference>
<keyword evidence="1" id="KW-0732">Signal</keyword>
<feature type="domain" description="SGNH hydrolase-type esterase" evidence="2">
    <location>
        <begin position="50"/>
        <end position="280"/>
    </location>
</feature>
<name>A0A1H3CTV0_9ACTN</name>
<feature type="chain" id="PRO_5011627485" evidence="1">
    <location>
        <begin position="32"/>
        <end position="291"/>
    </location>
</feature>
<feature type="signal peptide" evidence="1">
    <location>
        <begin position="1"/>
        <end position="31"/>
    </location>
</feature>